<dbReference type="InterPro" id="IPR000531">
    <property type="entry name" value="Beta-barrel_TonB"/>
</dbReference>
<dbReference type="Pfam" id="PF00593">
    <property type="entry name" value="TonB_dep_Rec_b-barrel"/>
    <property type="match status" value="1"/>
</dbReference>
<evidence type="ECO:0000259" key="11">
    <source>
        <dbReference type="Pfam" id="PF00593"/>
    </source>
</evidence>
<dbReference type="EMBL" id="JACIDK010000001">
    <property type="protein sequence ID" value="MBB3890034.1"/>
    <property type="molecule type" value="Genomic_DNA"/>
</dbReference>
<dbReference type="AlphaFoldDB" id="A0A839ZVF3"/>
<keyword evidence="14" id="KW-1185">Reference proteome</keyword>
<dbReference type="PROSITE" id="PS51257">
    <property type="entry name" value="PROKAR_LIPOPROTEIN"/>
    <property type="match status" value="1"/>
</dbReference>
<evidence type="ECO:0000313" key="13">
    <source>
        <dbReference type="EMBL" id="MBB3890034.1"/>
    </source>
</evidence>
<keyword evidence="10" id="KW-0732">Signal</keyword>
<reference evidence="13 14" key="1">
    <citation type="submission" date="2020-08" db="EMBL/GenBank/DDBJ databases">
        <title>Genomic Encyclopedia of Type Strains, Phase IV (KMG-IV): sequencing the most valuable type-strain genomes for metagenomic binning, comparative biology and taxonomic classification.</title>
        <authorList>
            <person name="Goeker M."/>
        </authorList>
    </citation>
    <scope>NUCLEOTIDE SEQUENCE [LARGE SCALE GENOMIC DNA]</scope>
    <source>
        <strain evidence="13 14">DSM 21793</strain>
    </source>
</reference>
<dbReference type="Gene3D" id="2.170.130.10">
    <property type="entry name" value="TonB-dependent receptor, plug domain"/>
    <property type="match status" value="1"/>
</dbReference>
<sequence length="919" mass="98501">MRNTTTTNGRAAAGSRLRKTALAGASSLAVACMMPAGPALAQDLVDELVVTASRVNRSGFDAPTPTTVVGTENLQAVAATNVADMLNTLPTFGGGTTTSHSSQNAGANFLNLRDLGNNRTLVLVDGRRHVPTTSSGLVDINVIPASLLGRVEVVTGGASAAWGSDAVAGVVNLIFREDLEGLEGQVQGSTSQYKDNEEFNVALAGGFRFAGGRGHFMAASEFVDMKGVGADRDWFREHQQVIANPAYRAGNGQPQNLLVPNVTASVATLGGLITDGPLKGLQFLSGGVTAPFRYGNNVGTQYHTDGDGLYPGDIISLMTPLTRANLFTRTTYDVTDNVEAFMEASVAYAETTFNLSTSYDLGTLTIRRDNAYLPANVGALMDANGISTFRMGRFNRDIAFNVVDNKNATSRIVVGLKGDFGDGWNWDAYYQYGQNRYAARIFNNRIAANFTNALDAVINPANNQIVCRSTLSAPGNGCVPINLFGEGSPSAAAIDYVTGSQHLVANIEQQAAAASLSGEPFSTWAGPVSIATGLEYRKDSVEQRVDAMAQASLFSIGNPKAMKGSYDVQEAFVETVIPLAKDMAFAQSLDFNGAVRATNYSTSGTVWTWKAGFTYEPFDGLKFRATRSRDIRAPNLSELYSSYVLTFSSITDPVTGRQSTVRSPQQGNLALQPEEADTFTAGIVYEPAFAPRLRLSVDYYDIDLQGAISTLTGQGIVNRCAAGAADLCRFITRNPDGSLNEVMRTFINLSSIQVRGVDTEVSYSTPLSNIFEAVDGDLTLRFLASYLDRYVTNDGVTSLDTAGEVGNNRPHWRWTASASYENGPFKGYLQGRYVGEGVYDVEQTYDDAHVDSQFVTTASAAWKIRDDGARSLEAFGVISNLFDVDPPVSPNTFIFGSPNSGAAHDIVGRRFTVGLRFTY</sequence>
<dbReference type="PANTHER" id="PTHR47234">
    <property type="match status" value="1"/>
</dbReference>
<dbReference type="Pfam" id="PF07715">
    <property type="entry name" value="Plug"/>
    <property type="match status" value="1"/>
</dbReference>
<comment type="subcellular location">
    <subcellularLocation>
        <location evidence="1 8">Cell outer membrane</location>
        <topology evidence="1 8">Multi-pass membrane protein</topology>
    </subcellularLocation>
</comment>
<proteinExistence type="inferred from homology"/>
<organism evidence="13 14">
    <name type="scientific">Phenylobacterium haematophilum</name>
    <dbReference type="NCBI Taxonomy" id="98513"/>
    <lineage>
        <taxon>Bacteria</taxon>
        <taxon>Pseudomonadati</taxon>
        <taxon>Pseudomonadota</taxon>
        <taxon>Alphaproteobacteria</taxon>
        <taxon>Caulobacterales</taxon>
        <taxon>Caulobacteraceae</taxon>
        <taxon>Phenylobacterium</taxon>
    </lineage>
</organism>
<evidence type="ECO:0000313" key="14">
    <source>
        <dbReference type="Proteomes" id="UP000530564"/>
    </source>
</evidence>
<feature type="signal peptide" evidence="10">
    <location>
        <begin position="1"/>
        <end position="41"/>
    </location>
</feature>
<evidence type="ECO:0000256" key="5">
    <source>
        <dbReference type="ARBA" id="ARBA00023077"/>
    </source>
</evidence>
<comment type="similarity">
    <text evidence="8 9">Belongs to the TonB-dependent receptor family.</text>
</comment>
<evidence type="ECO:0000256" key="1">
    <source>
        <dbReference type="ARBA" id="ARBA00004571"/>
    </source>
</evidence>
<dbReference type="InterPro" id="IPR039426">
    <property type="entry name" value="TonB-dep_rcpt-like"/>
</dbReference>
<evidence type="ECO:0000256" key="7">
    <source>
        <dbReference type="ARBA" id="ARBA00023237"/>
    </source>
</evidence>
<gene>
    <name evidence="13" type="ORF">GGQ61_000731</name>
</gene>
<dbReference type="Gene3D" id="2.40.170.20">
    <property type="entry name" value="TonB-dependent receptor, beta-barrel domain"/>
    <property type="match status" value="1"/>
</dbReference>
<protein>
    <submittedName>
        <fullName evidence="13">Outer membrane receptor protein involved in Fe transport</fullName>
    </submittedName>
</protein>
<evidence type="ECO:0000256" key="4">
    <source>
        <dbReference type="ARBA" id="ARBA00022692"/>
    </source>
</evidence>
<accession>A0A839ZVF3</accession>
<dbReference type="RefSeq" id="WP_183769911.1">
    <property type="nucleotide sequence ID" value="NZ_JACIDK010000001.1"/>
</dbReference>
<keyword evidence="5 9" id="KW-0798">TonB box</keyword>
<evidence type="ECO:0000256" key="6">
    <source>
        <dbReference type="ARBA" id="ARBA00023136"/>
    </source>
</evidence>
<dbReference type="PANTHER" id="PTHR47234:SF2">
    <property type="entry name" value="TONB-DEPENDENT RECEPTOR"/>
    <property type="match status" value="1"/>
</dbReference>
<feature type="domain" description="TonB-dependent receptor-like beta-barrel" evidence="11">
    <location>
        <begin position="358"/>
        <end position="875"/>
    </location>
</feature>
<dbReference type="GO" id="GO:0009279">
    <property type="term" value="C:cell outer membrane"/>
    <property type="evidence" value="ECO:0007669"/>
    <property type="project" value="UniProtKB-SubCell"/>
</dbReference>
<feature type="domain" description="TonB-dependent receptor plug" evidence="12">
    <location>
        <begin position="61"/>
        <end position="170"/>
    </location>
</feature>
<keyword evidence="7 8" id="KW-0998">Cell outer membrane</keyword>
<dbReference type="PROSITE" id="PS52016">
    <property type="entry name" value="TONB_DEPENDENT_REC_3"/>
    <property type="match status" value="1"/>
</dbReference>
<evidence type="ECO:0000256" key="8">
    <source>
        <dbReference type="PROSITE-ProRule" id="PRU01360"/>
    </source>
</evidence>
<keyword evidence="4 8" id="KW-0812">Transmembrane</keyword>
<evidence type="ECO:0000256" key="2">
    <source>
        <dbReference type="ARBA" id="ARBA00022448"/>
    </source>
</evidence>
<comment type="caution">
    <text evidence="13">The sequence shown here is derived from an EMBL/GenBank/DDBJ whole genome shotgun (WGS) entry which is preliminary data.</text>
</comment>
<dbReference type="Proteomes" id="UP000530564">
    <property type="component" value="Unassembled WGS sequence"/>
</dbReference>
<dbReference type="InterPro" id="IPR037066">
    <property type="entry name" value="Plug_dom_sf"/>
</dbReference>
<name>A0A839ZVF3_9CAUL</name>
<dbReference type="SUPFAM" id="SSF56935">
    <property type="entry name" value="Porins"/>
    <property type="match status" value="1"/>
</dbReference>
<feature type="chain" id="PRO_5032929267" evidence="10">
    <location>
        <begin position="42"/>
        <end position="919"/>
    </location>
</feature>
<evidence type="ECO:0000256" key="10">
    <source>
        <dbReference type="SAM" id="SignalP"/>
    </source>
</evidence>
<dbReference type="InterPro" id="IPR036942">
    <property type="entry name" value="Beta-barrel_TonB_sf"/>
</dbReference>
<evidence type="ECO:0000256" key="3">
    <source>
        <dbReference type="ARBA" id="ARBA00022452"/>
    </source>
</evidence>
<keyword evidence="3 8" id="KW-1134">Transmembrane beta strand</keyword>
<keyword evidence="6 8" id="KW-0472">Membrane</keyword>
<evidence type="ECO:0000259" key="12">
    <source>
        <dbReference type="Pfam" id="PF07715"/>
    </source>
</evidence>
<keyword evidence="2 8" id="KW-0813">Transport</keyword>
<keyword evidence="13" id="KW-0675">Receptor</keyword>
<dbReference type="InterPro" id="IPR012910">
    <property type="entry name" value="Plug_dom"/>
</dbReference>
<evidence type="ECO:0000256" key="9">
    <source>
        <dbReference type="RuleBase" id="RU003357"/>
    </source>
</evidence>